<evidence type="ECO:0000256" key="3">
    <source>
        <dbReference type="ARBA" id="ARBA00022475"/>
    </source>
</evidence>
<dbReference type="PROSITE" id="PS51352">
    <property type="entry name" value="THIOREDOXIN_2"/>
    <property type="match status" value="1"/>
</dbReference>
<feature type="transmembrane region" description="Helical" evidence="7">
    <location>
        <begin position="133"/>
        <end position="159"/>
    </location>
</feature>
<evidence type="ECO:0000256" key="4">
    <source>
        <dbReference type="ARBA" id="ARBA00022692"/>
    </source>
</evidence>
<dbReference type="PANTHER" id="PTHR31272:SF4">
    <property type="entry name" value="CYTOCHROME C-TYPE BIOGENESIS PROTEIN HI_1454-RELATED"/>
    <property type="match status" value="1"/>
</dbReference>
<dbReference type="SUPFAM" id="SSF52833">
    <property type="entry name" value="Thioredoxin-like"/>
    <property type="match status" value="1"/>
</dbReference>
<dbReference type="GO" id="GO:0017004">
    <property type="term" value="P:cytochrome complex assembly"/>
    <property type="evidence" value="ECO:0007669"/>
    <property type="project" value="InterPro"/>
</dbReference>
<dbReference type="Pfam" id="PF00578">
    <property type="entry name" value="AhpC-TSA"/>
    <property type="match status" value="1"/>
</dbReference>
<keyword evidence="6 7" id="KW-0472">Membrane</keyword>
<name>A0A9D1EFM2_9FIRM</name>
<dbReference type="GO" id="GO:0016491">
    <property type="term" value="F:oxidoreductase activity"/>
    <property type="evidence" value="ECO:0007669"/>
    <property type="project" value="InterPro"/>
</dbReference>
<feature type="transmembrane region" description="Helical" evidence="7">
    <location>
        <begin position="93"/>
        <end position="112"/>
    </location>
</feature>
<keyword evidence="5 7" id="KW-1133">Transmembrane helix</keyword>
<dbReference type="AlphaFoldDB" id="A0A9D1EFM2"/>
<proteinExistence type="inferred from homology"/>
<evidence type="ECO:0000313" key="9">
    <source>
        <dbReference type="EMBL" id="HIR89270.1"/>
    </source>
</evidence>
<dbReference type="PANTHER" id="PTHR31272">
    <property type="entry name" value="CYTOCHROME C-TYPE BIOGENESIS PROTEIN HI_1454-RELATED"/>
    <property type="match status" value="1"/>
</dbReference>
<keyword evidence="4 7" id="KW-0812">Transmembrane</keyword>
<reference evidence="9" key="1">
    <citation type="submission" date="2020-10" db="EMBL/GenBank/DDBJ databases">
        <authorList>
            <person name="Gilroy R."/>
        </authorList>
    </citation>
    <scope>NUCLEOTIDE SEQUENCE</scope>
    <source>
        <strain evidence="9">ChiW13-3771</strain>
    </source>
</reference>
<gene>
    <name evidence="9" type="ORF">IAC96_09995</name>
</gene>
<dbReference type="EMBL" id="DVHN01000128">
    <property type="protein sequence ID" value="HIR89270.1"/>
    <property type="molecule type" value="Genomic_DNA"/>
</dbReference>
<dbReference type="GO" id="GO:0005886">
    <property type="term" value="C:plasma membrane"/>
    <property type="evidence" value="ECO:0007669"/>
    <property type="project" value="UniProtKB-SubCell"/>
</dbReference>
<protein>
    <submittedName>
        <fullName evidence="9">Redoxin domain-containing protein</fullName>
    </submittedName>
</protein>
<dbReference type="Pfam" id="PF02683">
    <property type="entry name" value="DsbD_TM"/>
    <property type="match status" value="1"/>
</dbReference>
<evidence type="ECO:0000313" key="10">
    <source>
        <dbReference type="Proteomes" id="UP000824201"/>
    </source>
</evidence>
<dbReference type="InterPro" id="IPR036249">
    <property type="entry name" value="Thioredoxin-like_sf"/>
</dbReference>
<evidence type="ECO:0000256" key="7">
    <source>
        <dbReference type="SAM" id="Phobius"/>
    </source>
</evidence>
<evidence type="ECO:0000259" key="8">
    <source>
        <dbReference type="PROSITE" id="PS51352"/>
    </source>
</evidence>
<reference evidence="9" key="2">
    <citation type="journal article" date="2021" name="PeerJ">
        <title>Extensive microbial diversity within the chicken gut microbiome revealed by metagenomics and culture.</title>
        <authorList>
            <person name="Gilroy R."/>
            <person name="Ravi A."/>
            <person name="Getino M."/>
            <person name="Pursley I."/>
            <person name="Horton D.L."/>
            <person name="Alikhan N.F."/>
            <person name="Baker D."/>
            <person name="Gharbi K."/>
            <person name="Hall N."/>
            <person name="Watson M."/>
            <person name="Adriaenssens E.M."/>
            <person name="Foster-Nyarko E."/>
            <person name="Jarju S."/>
            <person name="Secka A."/>
            <person name="Antonio M."/>
            <person name="Oren A."/>
            <person name="Chaudhuri R.R."/>
            <person name="La Ragione R."/>
            <person name="Hildebrand F."/>
            <person name="Pallen M.J."/>
        </authorList>
    </citation>
    <scope>NUCLEOTIDE SEQUENCE</scope>
    <source>
        <strain evidence="9">ChiW13-3771</strain>
    </source>
</reference>
<feature type="transmembrane region" description="Helical" evidence="7">
    <location>
        <begin position="12"/>
        <end position="37"/>
    </location>
</feature>
<dbReference type="InterPro" id="IPR013766">
    <property type="entry name" value="Thioredoxin_domain"/>
</dbReference>
<dbReference type="InterPro" id="IPR000866">
    <property type="entry name" value="AhpC/TSA"/>
</dbReference>
<dbReference type="InterPro" id="IPR051790">
    <property type="entry name" value="Cytochrome_c-biogenesis_DsbD"/>
</dbReference>
<dbReference type="GO" id="GO:0016209">
    <property type="term" value="F:antioxidant activity"/>
    <property type="evidence" value="ECO:0007669"/>
    <property type="project" value="InterPro"/>
</dbReference>
<keyword evidence="3" id="KW-1003">Cell membrane</keyword>
<comment type="similarity">
    <text evidence="2">Belongs to the DsbD family.</text>
</comment>
<comment type="subcellular location">
    <subcellularLocation>
        <location evidence="1">Cell membrane</location>
        <topology evidence="1">Multi-pass membrane protein</topology>
    </subcellularLocation>
</comment>
<dbReference type="CDD" id="cd02966">
    <property type="entry name" value="TlpA_like_family"/>
    <property type="match status" value="1"/>
</dbReference>
<dbReference type="Proteomes" id="UP000824201">
    <property type="component" value="Unassembled WGS sequence"/>
</dbReference>
<feature type="transmembrane region" description="Helical" evidence="7">
    <location>
        <begin position="171"/>
        <end position="191"/>
    </location>
</feature>
<feature type="transmembrane region" description="Helical" evidence="7">
    <location>
        <begin position="58"/>
        <end position="87"/>
    </location>
</feature>
<dbReference type="Gene3D" id="3.40.30.10">
    <property type="entry name" value="Glutaredoxin"/>
    <property type="match status" value="1"/>
</dbReference>
<evidence type="ECO:0000256" key="5">
    <source>
        <dbReference type="ARBA" id="ARBA00022989"/>
    </source>
</evidence>
<evidence type="ECO:0000256" key="2">
    <source>
        <dbReference type="ARBA" id="ARBA00006143"/>
    </source>
</evidence>
<feature type="domain" description="Thioredoxin" evidence="8">
    <location>
        <begin position="273"/>
        <end position="423"/>
    </location>
</feature>
<dbReference type="InterPro" id="IPR003834">
    <property type="entry name" value="Cyt_c_assmbl_TM_dom"/>
</dbReference>
<sequence length="428" mass="47558">MNLSLGTTVSAFTVFLQGILSFLSPCIFPLVPLYIGYLASGAKTVKEDGSIYYKRGRVMLHTICFVVGVSFAFFLLGFGFTALGTFFTNNRVWFARIGGIIIILFGLIQLIGSPWKKEHRFSFQLNRYTMNPFTAFLFGFTFSFAWTPCVGPVLTSVLLMASSAQSSATGFLLIGVYTLGFILPFLALGLFTSQLLAFFKKRQAIVRYTVKIGAVLMILMGVLMVTGMMNGINVYLSRLSQTTNQTQQSLDSTENTVDVTPEQIETQNETSQESNTVPAPDFTLSDQFGNTHTLSEYKGKVVFLNFWTTWCGYCKEEMPDIQQLYEEYGQNQGDLVVLGVANPRSELFPNGADVEKSEIIQFLTDAGYTYPTVMDTTGSVFREYGISSFPFTLMIDRDGNVFGYVGGMLTKEQMEQIVQQTMAGTVTN</sequence>
<organism evidence="9 10">
    <name type="scientific">Candidatus Fimimorpha faecalis</name>
    <dbReference type="NCBI Taxonomy" id="2840824"/>
    <lineage>
        <taxon>Bacteria</taxon>
        <taxon>Bacillati</taxon>
        <taxon>Bacillota</taxon>
        <taxon>Clostridia</taxon>
        <taxon>Eubacteriales</taxon>
        <taxon>Candidatus Fimimorpha</taxon>
    </lineage>
</organism>
<dbReference type="InterPro" id="IPR017937">
    <property type="entry name" value="Thioredoxin_CS"/>
</dbReference>
<comment type="caution">
    <text evidence="9">The sequence shown here is derived from an EMBL/GenBank/DDBJ whole genome shotgun (WGS) entry which is preliminary data.</text>
</comment>
<feature type="transmembrane region" description="Helical" evidence="7">
    <location>
        <begin position="212"/>
        <end position="236"/>
    </location>
</feature>
<dbReference type="PROSITE" id="PS00194">
    <property type="entry name" value="THIOREDOXIN_1"/>
    <property type="match status" value="1"/>
</dbReference>
<evidence type="ECO:0000256" key="6">
    <source>
        <dbReference type="ARBA" id="ARBA00023136"/>
    </source>
</evidence>
<accession>A0A9D1EFM2</accession>
<evidence type="ECO:0000256" key="1">
    <source>
        <dbReference type="ARBA" id="ARBA00004651"/>
    </source>
</evidence>